<feature type="binding site" evidence="7">
    <location>
        <position position="87"/>
    </location>
    <ligand>
        <name>FMN</name>
        <dbReference type="ChEBI" id="CHEBI:58210"/>
    </ligand>
</feature>
<dbReference type="GO" id="GO:0008615">
    <property type="term" value="P:pyridoxine biosynthetic process"/>
    <property type="evidence" value="ECO:0007669"/>
    <property type="project" value="UniProtKB-UniRule"/>
</dbReference>
<dbReference type="InterPro" id="IPR000659">
    <property type="entry name" value="Pyridox_Oxase"/>
</dbReference>
<dbReference type="Proteomes" id="UP000571817">
    <property type="component" value="Unassembled WGS sequence"/>
</dbReference>
<dbReference type="SUPFAM" id="SSF50475">
    <property type="entry name" value="FMN-binding split barrel"/>
    <property type="match status" value="1"/>
</dbReference>
<evidence type="ECO:0000256" key="5">
    <source>
        <dbReference type="NCBIfam" id="TIGR00558"/>
    </source>
</evidence>
<dbReference type="Pfam" id="PF10590">
    <property type="entry name" value="PNP_phzG_C"/>
    <property type="match status" value="1"/>
</dbReference>
<dbReference type="NCBIfam" id="NF004231">
    <property type="entry name" value="PRK05679.1"/>
    <property type="match status" value="1"/>
</dbReference>
<dbReference type="InterPro" id="IPR012349">
    <property type="entry name" value="Split_barrel_FMN-bd"/>
</dbReference>
<dbReference type="PANTHER" id="PTHR10851">
    <property type="entry name" value="PYRIDOXINE-5-PHOSPHATE OXIDASE"/>
    <property type="match status" value="1"/>
</dbReference>
<dbReference type="GO" id="GO:0010181">
    <property type="term" value="F:FMN binding"/>
    <property type="evidence" value="ECO:0007669"/>
    <property type="project" value="UniProtKB-UniRule"/>
</dbReference>
<feature type="binding site" evidence="6">
    <location>
        <begin position="200"/>
        <end position="202"/>
    </location>
    <ligand>
        <name>substrate</name>
    </ligand>
</feature>
<dbReference type="PROSITE" id="PS01064">
    <property type="entry name" value="PYRIDOX_OXIDASE"/>
    <property type="match status" value="1"/>
</dbReference>
<evidence type="ECO:0000256" key="4">
    <source>
        <dbReference type="ARBA" id="ARBA00023002"/>
    </source>
</evidence>
<feature type="binding site" evidence="6">
    <location>
        <position position="136"/>
    </location>
    <ligand>
        <name>substrate</name>
    </ligand>
</feature>
<dbReference type="EMBL" id="JACCFW010000001">
    <property type="protein sequence ID" value="NYJ73593.1"/>
    <property type="molecule type" value="Genomic_DNA"/>
</dbReference>
<feature type="binding site" evidence="7">
    <location>
        <position position="204"/>
    </location>
    <ligand>
        <name>FMN</name>
        <dbReference type="ChEBI" id="CHEBI:58210"/>
    </ligand>
</feature>
<sequence length="228" mass="25528">MSEITRWDYDGRGLEEGEVPDAPWPVIEEWVRQAREAAADDTQPGVHEPDAISVATVDASGAPTVRTVLMRYLTPAGPGFYTNLESRKGTDLAADPRIAATLTWPALYHAIRFTGRAEQLPRDIVAEYFDSRPWGSRISAWASDQSRPVADRASLEAAEQRYAERYPDHGRAGDVPVPPFWGGYVVHVDEVEFWVGQASRLHDRVRFTRTGEGALDDPSVWTRERLQP</sequence>
<keyword evidence="11" id="KW-1185">Reference proteome</keyword>
<comment type="caution">
    <text evidence="10">The sequence shown here is derived from an EMBL/GenBank/DDBJ whole genome shotgun (WGS) entry which is preliminary data.</text>
</comment>
<dbReference type="Pfam" id="PF01243">
    <property type="entry name" value="PNPOx_N"/>
    <property type="match status" value="1"/>
</dbReference>
<keyword evidence="2" id="KW-0285">Flavoprotein</keyword>
<accession>A0A853DC93</accession>
<evidence type="ECO:0000259" key="8">
    <source>
        <dbReference type="Pfam" id="PF01243"/>
    </source>
</evidence>
<organism evidence="10 11">
    <name type="scientific">Allobranchiibius huperziae</name>
    <dbReference type="NCBI Taxonomy" id="1874116"/>
    <lineage>
        <taxon>Bacteria</taxon>
        <taxon>Bacillati</taxon>
        <taxon>Actinomycetota</taxon>
        <taxon>Actinomycetes</taxon>
        <taxon>Micrococcales</taxon>
        <taxon>Dermacoccaceae</taxon>
        <taxon>Allobranchiibius</taxon>
    </lineage>
</organism>
<evidence type="ECO:0000256" key="6">
    <source>
        <dbReference type="PIRSR" id="PIRSR000190-1"/>
    </source>
</evidence>
<evidence type="ECO:0000256" key="3">
    <source>
        <dbReference type="ARBA" id="ARBA00022643"/>
    </source>
</evidence>
<proteinExistence type="inferred from homology"/>
<dbReference type="RefSeq" id="WP_179478958.1">
    <property type="nucleotide sequence ID" value="NZ_JACCFW010000001.1"/>
</dbReference>
<protein>
    <recommendedName>
        <fullName evidence="5">Pyridoxamine 5'-phosphate oxidase</fullName>
        <ecNumber evidence="5">1.4.3.5</ecNumber>
    </recommendedName>
</protein>
<reference evidence="10 11" key="1">
    <citation type="submission" date="2020-07" db="EMBL/GenBank/DDBJ databases">
        <title>Sequencing the genomes of 1000 actinobacteria strains.</title>
        <authorList>
            <person name="Klenk H.-P."/>
        </authorList>
    </citation>
    <scope>NUCLEOTIDE SEQUENCE [LARGE SCALE GENOMIC DNA]</scope>
    <source>
        <strain evidence="10 11">DSM 29531</strain>
    </source>
</reference>
<feature type="binding site" evidence="6">
    <location>
        <position position="128"/>
    </location>
    <ligand>
        <name>substrate</name>
    </ligand>
</feature>
<gene>
    <name evidence="10" type="ORF">HNR15_000556</name>
</gene>
<feature type="binding site" evidence="6">
    <location>
        <position position="132"/>
    </location>
    <ligand>
        <name>substrate</name>
    </ligand>
</feature>
<dbReference type="InterPro" id="IPR011576">
    <property type="entry name" value="Pyridox_Oxase_N"/>
</dbReference>
<dbReference type="NCBIfam" id="TIGR00558">
    <property type="entry name" value="pdxH"/>
    <property type="match status" value="1"/>
</dbReference>
<feature type="domain" description="Pyridoxine 5'-phosphate oxidase dimerisation C-terminal" evidence="9">
    <location>
        <begin position="181"/>
        <end position="228"/>
    </location>
</feature>
<feature type="binding site" evidence="7">
    <location>
        <position position="194"/>
    </location>
    <ligand>
        <name>FMN</name>
        <dbReference type="ChEBI" id="CHEBI:58210"/>
    </ligand>
</feature>
<evidence type="ECO:0000259" key="9">
    <source>
        <dbReference type="Pfam" id="PF10590"/>
    </source>
</evidence>
<dbReference type="InterPro" id="IPR019576">
    <property type="entry name" value="Pyridoxamine_oxidase_dimer_C"/>
</dbReference>
<comment type="cofactor">
    <cofactor evidence="7">
        <name>FMN</name>
        <dbReference type="ChEBI" id="CHEBI:58210"/>
    </cofactor>
    <text evidence="7">Binds 1 FMN per subunit.</text>
</comment>
<evidence type="ECO:0000313" key="10">
    <source>
        <dbReference type="EMBL" id="NYJ73593.1"/>
    </source>
</evidence>
<dbReference type="InterPro" id="IPR019740">
    <property type="entry name" value="Pyridox_Oxase_CS"/>
</dbReference>
<evidence type="ECO:0000256" key="7">
    <source>
        <dbReference type="PIRSR" id="PIRSR000190-2"/>
    </source>
</evidence>
<keyword evidence="3 7" id="KW-0288">FMN</keyword>
<dbReference type="Gene3D" id="2.30.110.10">
    <property type="entry name" value="Electron Transport, Fmn-binding Protein, Chain A"/>
    <property type="match status" value="1"/>
</dbReference>
<dbReference type="PANTHER" id="PTHR10851:SF0">
    <property type="entry name" value="PYRIDOXINE-5'-PHOSPHATE OXIDASE"/>
    <property type="match status" value="1"/>
</dbReference>
<evidence type="ECO:0000256" key="1">
    <source>
        <dbReference type="ARBA" id="ARBA00007301"/>
    </source>
</evidence>
<keyword evidence="4 10" id="KW-0560">Oxidoreductase</keyword>
<feature type="domain" description="Pyridoxamine 5'-phosphate oxidase N-terminal" evidence="8">
    <location>
        <begin position="44"/>
        <end position="158"/>
    </location>
</feature>
<dbReference type="EC" id="1.4.3.5" evidence="5"/>
<feature type="binding site" evidence="6">
    <location>
        <position position="71"/>
    </location>
    <ligand>
        <name>substrate</name>
    </ligand>
</feature>
<evidence type="ECO:0000256" key="2">
    <source>
        <dbReference type="ARBA" id="ARBA00022630"/>
    </source>
</evidence>
<evidence type="ECO:0000313" key="11">
    <source>
        <dbReference type="Proteomes" id="UP000571817"/>
    </source>
</evidence>
<dbReference type="PIRSF" id="PIRSF000190">
    <property type="entry name" value="Pyd_amn-ph_oxd"/>
    <property type="match status" value="1"/>
</dbReference>
<feature type="binding site" evidence="7">
    <location>
        <position position="88"/>
    </location>
    <ligand>
        <name>FMN</name>
        <dbReference type="ChEBI" id="CHEBI:58210"/>
    </ligand>
</feature>
<feature type="binding site" evidence="6">
    <location>
        <begin position="6"/>
        <end position="9"/>
    </location>
    <ligand>
        <name>substrate</name>
    </ligand>
</feature>
<dbReference type="AlphaFoldDB" id="A0A853DC93"/>
<comment type="similarity">
    <text evidence="1">Belongs to the pyridoxamine 5'-phosphate oxidase family.</text>
</comment>
<feature type="binding site" evidence="7">
    <location>
        <begin position="145"/>
        <end position="146"/>
    </location>
    <ligand>
        <name>FMN</name>
        <dbReference type="ChEBI" id="CHEBI:58210"/>
    </ligand>
</feature>
<dbReference type="GO" id="GO:0004733">
    <property type="term" value="F:pyridoxamine phosphate oxidase activity"/>
    <property type="evidence" value="ECO:0007669"/>
    <property type="project" value="UniProtKB-UniRule"/>
</dbReference>
<name>A0A853DC93_9MICO</name>
<feature type="binding site" evidence="7">
    <location>
        <begin position="81"/>
        <end position="82"/>
    </location>
    <ligand>
        <name>FMN</name>
        <dbReference type="ChEBI" id="CHEBI:58210"/>
    </ligand>
</feature>